<dbReference type="FunFam" id="1.10.472.10:FF:000001">
    <property type="entry name" value="G2/mitotic-specific cyclin"/>
    <property type="match status" value="1"/>
</dbReference>
<gene>
    <name evidence="13" type="ORF">ALMOND_2B002304</name>
</gene>
<keyword evidence="6 9" id="KW-0195">Cyclin</keyword>
<evidence type="ECO:0000256" key="5">
    <source>
        <dbReference type="ARBA" id="ARBA00022776"/>
    </source>
</evidence>
<feature type="domain" description="Cyclin C-terminal" evidence="12">
    <location>
        <begin position="378"/>
        <end position="499"/>
    </location>
</feature>
<organism evidence="13 14">
    <name type="scientific">Prunus dulcis</name>
    <name type="common">Almond</name>
    <name type="synonym">Amygdalus dulcis</name>
    <dbReference type="NCBI Taxonomy" id="3755"/>
    <lineage>
        <taxon>Eukaryota</taxon>
        <taxon>Viridiplantae</taxon>
        <taxon>Streptophyta</taxon>
        <taxon>Embryophyta</taxon>
        <taxon>Tracheophyta</taxon>
        <taxon>Spermatophyta</taxon>
        <taxon>Magnoliopsida</taxon>
        <taxon>eudicotyledons</taxon>
        <taxon>Gunneridae</taxon>
        <taxon>Pentapetalae</taxon>
        <taxon>rosids</taxon>
        <taxon>fabids</taxon>
        <taxon>Rosales</taxon>
        <taxon>Rosaceae</taxon>
        <taxon>Amygdaloideae</taxon>
        <taxon>Amygdaleae</taxon>
        <taxon>Prunus</taxon>
    </lineage>
</organism>
<keyword evidence="5" id="KW-0498">Mitosis</keyword>
<evidence type="ECO:0000256" key="4">
    <source>
        <dbReference type="ARBA" id="ARBA00022618"/>
    </source>
</evidence>
<dbReference type="Pfam" id="PF00134">
    <property type="entry name" value="Cyclin_N"/>
    <property type="match status" value="1"/>
</dbReference>
<feature type="compositionally biased region" description="Basic and acidic residues" evidence="10">
    <location>
        <begin position="25"/>
        <end position="47"/>
    </location>
</feature>
<evidence type="ECO:0000256" key="7">
    <source>
        <dbReference type="ARBA" id="ARBA00023306"/>
    </source>
</evidence>
<protein>
    <recommendedName>
        <fullName evidence="8">B-like cyclin</fullName>
    </recommendedName>
</protein>
<feature type="domain" description="Cyclin-like" evidence="11">
    <location>
        <begin position="382"/>
        <end position="468"/>
    </location>
</feature>
<sequence length="506" mass="56083">MRIRPLEVKSVPQLQKESSQPQSDKNFRKSQIPEKEKATIERNFRERERGAELKKVATINAEEEGETRNSRLQVFLSSLFSSLGGVFGSNGQENQDLEMASRAVVVVPHQLQREEGKQKKVAGEGKNRQVLQDISNLVVTAPAAQGKIHAKLPAPSEKNKKPVIGIINGGLTAGKSGAAKKAVAAVNEKSAVSGRKSREGASRKNARAFTSILSARSKAACGLTSKPKDPKVDIDAADADNELAVVEYLDEIYQFYKLTEDENRVHEYMALQPEINTKMRSILVDWLIEVHHKFELMPETLYLTINLVDRFLSVKVVPRRELQLVGISSMLLASKYEEIWAPEVNDFVCISDNAYGKEKVLVMEKAILGKLGWCLTVPTTYVFLVRYIKASSAPSDDELMENMVYFLAELGLMHYSATILYCPSMMAASAVYVARCTLDRTPFWTETLKHHTGYSEDELMDCAKLLHSFLSAAADSKLKAVYNKFCSPQHGAVALLSPPGGNLSAK</sequence>
<dbReference type="InterPro" id="IPR006671">
    <property type="entry name" value="Cyclin_N"/>
</dbReference>
<evidence type="ECO:0000256" key="6">
    <source>
        <dbReference type="ARBA" id="ARBA00023127"/>
    </source>
</evidence>
<dbReference type="SMART" id="SM01332">
    <property type="entry name" value="Cyclin_C"/>
    <property type="match status" value="1"/>
</dbReference>
<dbReference type="GO" id="GO:0016538">
    <property type="term" value="F:cyclin-dependent protein serine/threonine kinase regulator activity"/>
    <property type="evidence" value="ECO:0007669"/>
    <property type="project" value="InterPro"/>
</dbReference>
<evidence type="ECO:0000313" key="14">
    <source>
        <dbReference type="Proteomes" id="UP000327085"/>
    </source>
</evidence>
<comment type="function">
    <text evidence="1">Essential for the control of the cell cycle at the G2/M (mitosis) transition.</text>
</comment>
<dbReference type="GO" id="GO:0051301">
    <property type="term" value="P:cell division"/>
    <property type="evidence" value="ECO:0007669"/>
    <property type="project" value="UniProtKB-KW"/>
</dbReference>
<dbReference type="InterPro" id="IPR036915">
    <property type="entry name" value="Cyclin-like_sf"/>
</dbReference>
<evidence type="ECO:0000256" key="10">
    <source>
        <dbReference type="SAM" id="MobiDB-lite"/>
    </source>
</evidence>
<comment type="subunit">
    <text evidence="3">Interacts with the CDC2 protein kinase to form a serine/threonine kinase holoenzyme complex also known as maturation promoting factor (MPF). The cyclin subunit imparts substrate specificity to the complex.</text>
</comment>
<evidence type="ECO:0000313" key="13">
    <source>
        <dbReference type="EMBL" id="VVA24591.1"/>
    </source>
</evidence>
<dbReference type="CDD" id="cd20567">
    <property type="entry name" value="CYCLIN_AtCycB-like_rpt1"/>
    <property type="match status" value="1"/>
</dbReference>
<proteinExistence type="inferred from homology"/>
<evidence type="ECO:0000256" key="1">
    <source>
        <dbReference type="ARBA" id="ARBA00003222"/>
    </source>
</evidence>
<dbReference type="SUPFAM" id="SSF47954">
    <property type="entry name" value="Cyclin-like"/>
    <property type="match status" value="2"/>
</dbReference>
<dbReference type="InterPro" id="IPR013763">
    <property type="entry name" value="Cyclin-like_dom"/>
</dbReference>
<dbReference type="GO" id="GO:0010332">
    <property type="term" value="P:response to gamma radiation"/>
    <property type="evidence" value="ECO:0007669"/>
    <property type="project" value="UniProtKB-ARBA"/>
</dbReference>
<dbReference type="Gene3D" id="1.10.472.10">
    <property type="entry name" value="Cyclin-like"/>
    <property type="match status" value="2"/>
</dbReference>
<comment type="similarity">
    <text evidence="2">Belongs to the cyclin family. Cyclin AB subfamily.</text>
</comment>
<dbReference type="OMA" id="HEYMALQ"/>
<dbReference type="FunCoup" id="A0A5E4FDA6">
    <property type="interactions" value="885"/>
</dbReference>
<reference evidence="14" key="1">
    <citation type="journal article" date="2020" name="Plant J.">
        <title>Transposons played a major role in the diversification between the closely related almond and peach genomes: results from the almond genome sequence.</title>
        <authorList>
            <person name="Alioto T."/>
            <person name="Alexiou K.G."/>
            <person name="Bardil A."/>
            <person name="Barteri F."/>
            <person name="Castanera R."/>
            <person name="Cruz F."/>
            <person name="Dhingra A."/>
            <person name="Duval H."/>
            <person name="Fernandez I Marti A."/>
            <person name="Frias L."/>
            <person name="Galan B."/>
            <person name="Garcia J.L."/>
            <person name="Howad W."/>
            <person name="Gomez-Garrido J."/>
            <person name="Gut M."/>
            <person name="Julca I."/>
            <person name="Morata J."/>
            <person name="Puigdomenech P."/>
            <person name="Ribeca P."/>
            <person name="Rubio Cabetas M.J."/>
            <person name="Vlasova A."/>
            <person name="Wirthensohn M."/>
            <person name="Garcia-Mas J."/>
            <person name="Gabaldon T."/>
            <person name="Casacuberta J.M."/>
            <person name="Arus P."/>
        </authorList>
    </citation>
    <scope>NUCLEOTIDE SEQUENCE [LARGE SCALE GENOMIC DNA]</scope>
    <source>
        <strain evidence="14">cv. Texas</strain>
    </source>
</reference>
<feature type="domain" description="Cyclin-like" evidence="11">
    <location>
        <begin position="285"/>
        <end position="369"/>
    </location>
</feature>
<dbReference type="InterPro" id="IPR039361">
    <property type="entry name" value="Cyclin"/>
</dbReference>
<dbReference type="AlphaFoldDB" id="A0A5E4FDA6"/>
<evidence type="ECO:0000256" key="3">
    <source>
        <dbReference type="ARBA" id="ARBA00011177"/>
    </source>
</evidence>
<dbReference type="InterPro" id="IPR048258">
    <property type="entry name" value="Cyclins_cyclin-box"/>
</dbReference>
<keyword evidence="4" id="KW-0132">Cell division</keyword>
<feature type="compositionally biased region" description="Polar residues" evidence="10">
    <location>
        <begin position="12"/>
        <end position="24"/>
    </location>
</feature>
<evidence type="ECO:0000256" key="8">
    <source>
        <dbReference type="ARBA" id="ARBA00032263"/>
    </source>
</evidence>
<accession>A0A5E4FDA6</accession>
<dbReference type="PANTHER" id="PTHR10177">
    <property type="entry name" value="CYCLINS"/>
    <property type="match status" value="1"/>
</dbReference>
<evidence type="ECO:0000259" key="12">
    <source>
        <dbReference type="SMART" id="SM01332"/>
    </source>
</evidence>
<dbReference type="InterPro" id="IPR004367">
    <property type="entry name" value="Cyclin_C-dom"/>
</dbReference>
<keyword evidence="7" id="KW-0131">Cell cycle</keyword>
<evidence type="ECO:0000256" key="9">
    <source>
        <dbReference type="RuleBase" id="RU000383"/>
    </source>
</evidence>
<dbReference type="Proteomes" id="UP000327085">
    <property type="component" value="Chromosome 4"/>
</dbReference>
<evidence type="ECO:0000256" key="2">
    <source>
        <dbReference type="ARBA" id="ARBA00006955"/>
    </source>
</evidence>
<feature type="region of interest" description="Disordered" evidence="10">
    <location>
        <begin position="1"/>
        <end position="47"/>
    </location>
</feature>
<dbReference type="EMBL" id="CABIKO010000084">
    <property type="protein sequence ID" value="VVA24591.1"/>
    <property type="molecule type" value="Genomic_DNA"/>
</dbReference>
<dbReference type="Pfam" id="PF02984">
    <property type="entry name" value="Cyclin_C"/>
    <property type="match status" value="1"/>
</dbReference>
<dbReference type="GO" id="GO:0044772">
    <property type="term" value="P:mitotic cell cycle phase transition"/>
    <property type="evidence" value="ECO:0007669"/>
    <property type="project" value="InterPro"/>
</dbReference>
<evidence type="ECO:0000259" key="11">
    <source>
        <dbReference type="SMART" id="SM00385"/>
    </source>
</evidence>
<name>A0A5E4FDA6_PRUDU</name>
<dbReference type="PROSITE" id="PS00292">
    <property type="entry name" value="CYCLINS"/>
    <property type="match status" value="1"/>
</dbReference>
<dbReference type="InParanoid" id="A0A5E4FDA6"/>
<dbReference type="Gramene" id="VVA24591">
    <property type="protein sequence ID" value="VVA24591"/>
    <property type="gene ID" value="Prudul26B002304"/>
</dbReference>
<dbReference type="SMART" id="SM00385">
    <property type="entry name" value="CYCLIN"/>
    <property type="match status" value="2"/>
</dbReference>
<dbReference type="FunFam" id="1.10.472.10:FF:000032">
    <property type="entry name" value="G2/mitotic-specific cyclin-1"/>
    <property type="match status" value="1"/>
</dbReference>